<evidence type="ECO:0000313" key="1">
    <source>
        <dbReference type="EMBL" id="MBI2678365.1"/>
    </source>
</evidence>
<dbReference type="GO" id="GO:0015035">
    <property type="term" value="F:protein-disulfide reductase activity"/>
    <property type="evidence" value="ECO:0007669"/>
    <property type="project" value="InterPro"/>
</dbReference>
<dbReference type="InterPro" id="IPR007263">
    <property type="entry name" value="DCC1-like"/>
</dbReference>
<comment type="caution">
    <text evidence="1">The sequence shown here is derived from an EMBL/GenBank/DDBJ whole genome shotgun (WGS) entry which is preliminary data.</text>
</comment>
<name>A0A932A7X4_9BACT</name>
<dbReference type="Pfam" id="PF04134">
    <property type="entry name" value="DCC1-like"/>
    <property type="match status" value="1"/>
</dbReference>
<gene>
    <name evidence="1" type="ORF">HYX28_06255</name>
</gene>
<dbReference type="AlphaFoldDB" id="A0A932A7X4"/>
<protein>
    <submittedName>
        <fullName evidence="1">DUF393 domain-containing protein</fullName>
    </submittedName>
</protein>
<dbReference type="EMBL" id="JACPNR010000007">
    <property type="protein sequence ID" value="MBI2678365.1"/>
    <property type="molecule type" value="Genomic_DNA"/>
</dbReference>
<evidence type="ECO:0000313" key="2">
    <source>
        <dbReference type="Proteomes" id="UP000779809"/>
    </source>
</evidence>
<dbReference type="Proteomes" id="UP000779809">
    <property type="component" value="Unassembled WGS sequence"/>
</dbReference>
<reference evidence="1" key="1">
    <citation type="submission" date="2020-07" db="EMBL/GenBank/DDBJ databases">
        <title>Huge and variable diversity of episymbiotic CPR bacteria and DPANN archaea in groundwater ecosystems.</title>
        <authorList>
            <person name="He C.Y."/>
            <person name="Keren R."/>
            <person name="Whittaker M."/>
            <person name="Farag I.F."/>
            <person name="Doudna J."/>
            <person name="Cate J.H.D."/>
            <person name="Banfield J.F."/>
        </authorList>
    </citation>
    <scope>NUCLEOTIDE SEQUENCE</scope>
    <source>
        <strain evidence="1">NC_groundwater_580_Pr5_B-0.1um_64_19</strain>
    </source>
</reference>
<proteinExistence type="predicted"/>
<sequence length="178" mass="19739">MKRLTVLYDYNCGLCQRARRWLEAQPKFLALEFIPAGSDHARFRFPTIPDRVEELIVVADDGGIYKGDRAWIMCLYALADYREWALRLAAPKLLPLARAAFQLISENRIAISRLFHLYTDEGVAAELTRQGVIGCVIAPGAPAPRQIAPQVPAGPTGAPGSGGALHIRSTNEIREWLE</sequence>
<organism evidence="1 2">
    <name type="scientific">Candidatus Korobacter versatilis</name>
    <dbReference type="NCBI Taxonomy" id="658062"/>
    <lineage>
        <taxon>Bacteria</taxon>
        <taxon>Pseudomonadati</taxon>
        <taxon>Acidobacteriota</taxon>
        <taxon>Terriglobia</taxon>
        <taxon>Terriglobales</taxon>
        <taxon>Candidatus Korobacteraceae</taxon>
        <taxon>Candidatus Korobacter</taxon>
    </lineage>
</organism>
<accession>A0A932A7X4</accession>